<feature type="transmembrane region" description="Helical" evidence="6">
    <location>
        <begin position="225"/>
        <end position="248"/>
    </location>
</feature>
<dbReference type="GeneID" id="36385225"/>
<keyword evidence="3 6" id="KW-0812">Transmembrane</keyword>
<evidence type="ECO:0000256" key="4">
    <source>
        <dbReference type="ARBA" id="ARBA00022989"/>
    </source>
</evidence>
<dbReference type="GO" id="GO:0004930">
    <property type="term" value="F:G protein-coupled receptor activity"/>
    <property type="evidence" value="ECO:0007669"/>
    <property type="project" value="InterPro"/>
</dbReference>
<dbReference type="GO" id="GO:0005886">
    <property type="term" value="C:plasma membrane"/>
    <property type="evidence" value="ECO:0007669"/>
    <property type="project" value="UniProtKB-SubCell"/>
</dbReference>
<keyword evidence="9" id="KW-1185">Reference proteome</keyword>
<evidence type="ECO:0000259" key="7">
    <source>
        <dbReference type="PROSITE" id="PS50262"/>
    </source>
</evidence>
<name>A0A090KSC4_STRRB</name>
<evidence type="ECO:0000256" key="5">
    <source>
        <dbReference type="ARBA" id="ARBA00023136"/>
    </source>
</evidence>
<dbReference type="InterPro" id="IPR000276">
    <property type="entry name" value="GPCR_Rhodpsn"/>
</dbReference>
<evidence type="ECO:0000256" key="1">
    <source>
        <dbReference type="ARBA" id="ARBA00004651"/>
    </source>
</evidence>
<dbReference type="InterPro" id="IPR017452">
    <property type="entry name" value="GPCR_Rhodpsn_7TM"/>
</dbReference>
<reference evidence="9" key="1">
    <citation type="submission" date="2014-09" db="EMBL/GenBank/DDBJ databases">
        <authorList>
            <person name="Martin A.A."/>
        </authorList>
    </citation>
    <scope>NUCLEOTIDE SEQUENCE</scope>
    <source>
        <strain evidence="9">ED321</strain>
    </source>
</reference>
<dbReference type="OrthoDB" id="9894375at2759"/>
<dbReference type="CTD" id="36385225"/>
<evidence type="ECO:0000256" key="3">
    <source>
        <dbReference type="ARBA" id="ARBA00022692"/>
    </source>
</evidence>
<accession>A0A090KSC4</accession>
<dbReference type="SUPFAM" id="SSF81321">
    <property type="entry name" value="Family A G protein-coupled receptor-like"/>
    <property type="match status" value="1"/>
</dbReference>
<comment type="subcellular location">
    <subcellularLocation>
        <location evidence="1">Cell membrane</location>
        <topology evidence="1">Multi-pass membrane protein</topology>
    </subcellularLocation>
</comment>
<reference evidence="10" key="3">
    <citation type="submission" date="2020-12" db="UniProtKB">
        <authorList>
            <consortium name="WormBaseParasite"/>
        </authorList>
    </citation>
    <scope>IDENTIFICATION</scope>
</reference>
<evidence type="ECO:0000256" key="6">
    <source>
        <dbReference type="SAM" id="Phobius"/>
    </source>
</evidence>
<dbReference type="AlphaFoldDB" id="A0A090KSC4"/>
<sequence>MLSMEMRKEIHELTIQNYRIVVPIFLTMCIMGVLANAIVIMALIKTKVRTPTVTIISSLSFSDMWTSSVVAASLLYNSYLPILYSKFETNPCISLTLELFRTGGLITGTLHLLIISIHHYIGITRPYYKRAYTTKTFIVCTLIWIIPPLFLIILASSFKNQGFRDCWEFDNFYHTRIFRVAVSGIIVIIFLIIIFCYARMIYLLRLKRKKWQSRSVTNKTKNDNRTVHTTVWICLSFFVGWAPATLQFSITCNTCHLMRYETVQGYKLIFYFSCLQLTFLLGKTLMNPLIYSFRIPEVERELHRMHSGIKNFFTRLTRREVTNQPKYSIKFTQNNEENGTKTLIKETTTAL</sequence>
<dbReference type="RefSeq" id="XP_024499624.1">
    <property type="nucleotide sequence ID" value="XM_024644551.1"/>
</dbReference>
<protein>
    <submittedName>
        <fullName evidence="8">G protein-coupled receptor, rhodopsin-like family and GPCR, rhodopsin-like, 7TM domain-containing protein</fullName>
    </submittedName>
</protein>
<dbReference type="Gene3D" id="1.20.1070.10">
    <property type="entry name" value="Rhodopsin 7-helix transmembrane proteins"/>
    <property type="match status" value="1"/>
</dbReference>
<organism evidence="8">
    <name type="scientific">Strongyloides ratti</name>
    <name type="common">Parasitic roundworm</name>
    <dbReference type="NCBI Taxonomy" id="34506"/>
    <lineage>
        <taxon>Eukaryota</taxon>
        <taxon>Metazoa</taxon>
        <taxon>Ecdysozoa</taxon>
        <taxon>Nematoda</taxon>
        <taxon>Chromadorea</taxon>
        <taxon>Rhabditida</taxon>
        <taxon>Tylenchina</taxon>
        <taxon>Panagrolaimomorpha</taxon>
        <taxon>Strongyloidoidea</taxon>
        <taxon>Strongyloididae</taxon>
        <taxon>Strongyloides</taxon>
    </lineage>
</organism>
<evidence type="ECO:0000313" key="11">
    <source>
        <dbReference type="WormBase" id="SRAE_X000215300"/>
    </source>
</evidence>
<feature type="domain" description="G-protein coupled receptors family 1 profile" evidence="7">
    <location>
        <begin position="35"/>
        <end position="291"/>
    </location>
</feature>
<dbReference type="CDD" id="cd00637">
    <property type="entry name" value="7tm_classA_rhodopsin-like"/>
    <property type="match status" value="1"/>
</dbReference>
<feature type="transmembrane region" description="Helical" evidence="6">
    <location>
        <begin position="268"/>
        <end position="286"/>
    </location>
</feature>
<evidence type="ECO:0000313" key="10">
    <source>
        <dbReference type="WBParaSite" id="SRAE_X000215300.1"/>
    </source>
</evidence>
<dbReference type="WormBase" id="SRAE_X000215300">
    <property type="protein sequence ID" value="SRP04867"/>
    <property type="gene ID" value="WBGene00267731"/>
</dbReference>
<keyword evidence="5 6" id="KW-0472">Membrane</keyword>
<proteinExistence type="predicted"/>
<dbReference type="PROSITE" id="PS50262">
    <property type="entry name" value="G_PROTEIN_RECEP_F1_2"/>
    <property type="match status" value="1"/>
</dbReference>
<keyword evidence="8" id="KW-0675">Receptor</keyword>
<evidence type="ECO:0000256" key="2">
    <source>
        <dbReference type="ARBA" id="ARBA00022475"/>
    </source>
</evidence>
<evidence type="ECO:0000313" key="9">
    <source>
        <dbReference type="Proteomes" id="UP000035682"/>
    </source>
</evidence>
<reference evidence="8" key="2">
    <citation type="submission" date="2014-09" db="EMBL/GenBank/DDBJ databases">
        <authorList>
            <person name="Aslett A.Martin."/>
        </authorList>
    </citation>
    <scope>NUCLEOTIDE SEQUENCE</scope>
    <source>
        <strain evidence="8">ED321 Heterogonic</strain>
    </source>
</reference>
<dbReference type="PANTHER" id="PTHR22750">
    <property type="entry name" value="G-PROTEIN COUPLED RECEPTOR"/>
    <property type="match status" value="1"/>
</dbReference>
<dbReference type="Proteomes" id="UP000035682">
    <property type="component" value="Unplaced"/>
</dbReference>
<dbReference type="OMA" id="FMWATPP"/>
<evidence type="ECO:0000313" key="8">
    <source>
        <dbReference type="EMBL" id="CEF60415.1"/>
    </source>
</evidence>
<dbReference type="Pfam" id="PF00001">
    <property type="entry name" value="7tm_1"/>
    <property type="match status" value="1"/>
</dbReference>
<dbReference type="PRINTS" id="PR00237">
    <property type="entry name" value="GPCRRHODOPSN"/>
</dbReference>
<feature type="transmembrane region" description="Helical" evidence="6">
    <location>
        <begin position="136"/>
        <end position="158"/>
    </location>
</feature>
<feature type="transmembrane region" description="Helical" evidence="6">
    <location>
        <begin position="20"/>
        <end position="44"/>
    </location>
</feature>
<dbReference type="WBParaSite" id="SRAE_X000215300.1">
    <property type="protein sequence ID" value="SRAE_X000215300.1"/>
    <property type="gene ID" value="WBGene00267731"/>
</dbReference>
<gene>
    <name evidence="8 10 11" type="ORF">SRAE_X000215300</name>
</gene>
<feature type="transmembrane region" description="Helical" evidence="6">
    <location>
        <begin position="178"/>
        <end position="204"/>
    </location>
</feature>
<dbReference type="EMBL" id="LN609398">
    <property type="protein sequence ID" value="CEF60415.1"/>
    <property type="molecule type" value="Genomic_DNA"/>
</dbReference>
<keyword evidence="2" id="KW-1003">Cell membrane</keyword>
<feature type="transmembrane region" description="Helical" evidence="6">
    <location>
        <begin position="104"/>
        <end position="124"/>
    </location>
</feature>
<keyword evidence="4 6" id="KW-1133">Transmembrane helix</keyword>